<protein>
    <submittedName>
        <fullName evidence="4">N-acetylmuramoyl-L-alanine amidase</fullName>
        <ecNumber evidence="4">3.5.1.28</ecNumber>
    </submittedName>
</protein>
<comment type="caution">
    <text evidence="4">The sequence shown here is derived from an EMBL/GenBank/DDBJ whole genome shotgun (WGS) entry which is preliminary data.</text>
</comment>
<dbReference type="GO" id="GO:0030288">
    <property type="term" value="C:outer membrane-bounded periplasmic space"/>
    <property type="evidence" value="ECO:0007669"/>
    <property type="project" value="TreeGrafter"/>
</dbReference>
<dbReference type="Proteomes" id="UP000539953">
    <property type="component" value="Unassembled WGS sequence"/>
</dbReference>
<dbReference type="PANTHER" id="PTHR30404:SF0">
    <property type="entry name" value="N-ACETYLMURAMOYL-L-ALANINE AMIDASE AMIC"/>
    <property type="match status" value="1"/>
</dbReference>
<dbReference type="GO" id="GO:0009253">
    <property type="term" value="P:peptidoglycan catabolic process"/>
    <property type="evidence" value="ECO:0007669"/>
    <property type="project" value="InterPro"/>
</dbReference>
<keyword evidence="2" id="KW-0732">Signal</keyword>
<dbReference type="RefSeq" id="WP_183327014.1">
    <property type="nucleotide sequence ID" value="NZ_JACHHK010000001.1"/>
</dbReference>
<dbReference type="Gene3D" id="3.40.630.40">
    <property type="entry name" value="Zn-dependent exopeptidases"/>
    <property type="match status" value="1"/>
</dbReference>
<organism evidence="4 5">
    <name type="scientific">Catenisphaera adipataccumulans</name>
    <dbReference type="NCBI Taxonomy" id="700500"/>
    <lineage>
        <taxon>Bacteria</taxon>
        <taxon>Bacillati</taxon>
        <taxon>Bacillota</taxon>
        <taxon>Erysipelotrichia</taxon>
        <taxon>Erysipelotrichales</taxon>
        <taxon>Erysipelotrichaceae</taxon>
        <taxon>Catenisphaera</taxon>
    </lineage>
</organism>
<evidence type="ECO:0000259" key="3">
    <source>
        <dbReference type="SMART" id="SM00646"/>
    </source>
</evidence>
<evidence type="ECO:0000313" key="4">
    <source>
        <dbReference type="EMBL" id="MBB5182389.1"/>
    </source>
</evidence>
<keyword evidence="5" id="KW-1185">Reference proteome</keyword>
<evidence type="ECO:0000313" key="5">
    <source>
        <dbReference type="Proteomes" id="UP000539953"/>
    </source>
</evidence>
<dbReference type="CDD" id="cd02696">
    <property type="entry name" value="MurNAc-LAA"/>
    <property type="match status" value="1"/>
</dbReference>
<sequence length="224" mass="25058">MKFLKKTAAAWIIAALFLCVMMPVRAESDDQVVVMIDPGHGGYDGGTVAADSETLEKDLTLMYAKKIGAQIEKLDSSIEVLYTRNSDKVSWARDDEDADLKRRVIIAKKRHAGYFLSIHMNSSEDTSMEGYAAFVRPKDKASKKIYKIIAKNLKKAGYEADNGLTTTDQYPLYVVSKQKIPAMLFEVGYISNSTELKQLKKKKVVKAYAKAIAAAYVQYIHQNN</sequence>
<feature type="domain" description="MurNAc-LAA" evidence="3">
    <location>
        <begin position="104"/>
        <end position="217"/>
    </location>
</feature>
<evidence type="ECO:0000256" key="1">
    <source>
        <dbReference type="ARBA" id="ARBA00022801"/>
    </source>
</evidence>
<dbReference type="AlphaFoldDB" id="A0A7W8CXT2"/>
<dbReference type="PANTHER" id="PTHR30404">
    <property type="entry name" value="N-ACETYLMURAMOYL-L-ALANINE AMIDASE"/>
    <property type="match status" value="1"/>
</dbReference>
<keyword evidence="1 4" id="KW-0378">Hydrolase</keyword>
<dbReference type="InterPro" id="IPR050695">
    <property type="entry name" value="N-acetylmuramoyl_amidase_3"/>
</dbReference>
<proteinExistence type="predicted"/>
<dbReference type="SUPFAM" id="SSF53187">
    <property type="entry name" value="Zn-dependent exopeptidases"/>
    <property type="match status" value="1"/>
</dbReference>
<feature type="chain" id="PRO_5031389046" evidence="2">
    <location>
        <begin position="27"/>
        <end position="224"/>
    </location>
</feature>
<dbReference type="SMART" id="SM00646">
    <property type="entry name" value="Ami_3"/>
    <property type="match status" value="1"/>
</dbReference>
<dbReference type="EMBL" id="JACHHK010000001">
    <property type="protein sequence ID" value="MBB5182389.1"/>
    <property type="molecule type" value="Genomic_DNA"/>
</dbReference>
<feature type="signal peptide" evidence="2">
    <location>
        <begin position="1"/>
        <end position="26"/>
    </location>
</feature>
<dbReference type="GO" id="GO:0008745">
    <property type="term" value="F:N-acetylmuramoyl-L-alanine amidase activity"/>
    <property type="evidence" value="ECO:0007669"/>
    <property type="project" value="UniProtKB-EC"/>
</dbReference>
<gene>
    <name evidence="4" type="ORF">HNQ47_000392</name>
</gene>
<dbReference type="InterPro" id="IPR002508">
    <property type="entry name" value="MurNAc-LAA_cat"/>
</dbReference>
<dbReference type="Pfam" id="PF01520">
    <property type="entry name" value="Amidase_3"/>
    <property type="match status" value="1"/>
</dbReference>
<name>A0A7W8CXT2_9FIRM</name>
<evidence type="ECO:0000256" key="2">
    <source>
        <dbReference type="SAM" id="SignalP"/>
    </source>
</evidence>
<dbReference type="EC" id="3.5.1.28" evidence="4"/>
<accession>A0A7W8CXT2</accession>
<reference evidence="4 5" key="1">
    <citation type="submission" date="2020-08" db="EMBL/GenBank/DDBJ databases">
        <title>Genomic Encyclopedia of Type Strains, Phase IV (KMG-IV): sequencing the most valuable type-strain genomes for metagenomic binning, comparative biology and taxonomic classification.</title>
        <authorList>
            <person name="Goeker M."/>
        </authorList>
    </citation>
    <scope>NUCLEOTIDE SEQUENCE [LARGE SCALE GENOMIC DNA]</scope>
    <source>
        <strain evidence="4 5">DSM 25799</strain>
    </source>
</reference>